<evidence type="ECO:0000313" key="1">
    <source>
        <dbReference type="EMBL" id="EEY70301.1"/>
    </source>
</evidence>
<dbReference type="InParanoid" id="D0P0C0"/>
<name>D0P0C0_PHYIT</name>
<dbReference type="EMBL" id="DS028215">
    <property type="protein sequence ID" value="EEY70301.1"/>
    <property type="molecule type" value="Genomic_DNA"/>
</dbReference>
<dbReference type="Proteomes" id="UP000006643">
    <property type="component" value="Unassembled WGS sequence"/>
</dbReference>
<reference evidence="2" key="1">
    <citation type="journal article" date="2009" name="Nature">
        <title>Genome sequence and analysis of the Irish potato famine pathogen Phytophthora infestans.</title>
        <authorList>
            <consortium name="The Broad Institute Genome Sequencing Platform"/>
            <person name="Haas B.J."/>
            <person name="Kamoun S."/>
            <person name="Zody M.C."/>
            <person name="Jiang R.H."/>
            <person name="Handsaker R.E."/>
            <person name="Cano L.M."/>
            <person name="Grabherr M."/>
            <person name="Kodira C.D."/>
            <person name="Raffaele S."/>
            <person name="Torto-Alalibo T."/>
            <person name="Bozkurt T.O."/>
            <person name="Ah-Fong A.M."/>
            <person name="Alvarado L."/>
            <person name="Anderson V.L."/>
            <person name="Armstrong M.R."/>
            <person name="Avrova A."/>
            <person name="Baxter L."/>
            <person name="Beynon J."/>
            <person name="Boevink P.C."/>
            <person name="Bollmann S.R."/>
            <person name="Bos J.I."/>
            <person name="Bulone V."/>
            <person name="Cai G."/>
            <person name="Cakir C."/>
            <person name="Carrington J.C."/>
            <person name="Chawner M."/>
            <person name="Conti L."/>
            <person name="Costanzo S."/>
            <person name="Ewan R."/>
            <person name="Fahlgren N."/>
            <person name="Fischbach M.A."/>
            <person name="Fugelstad J."/>
            <person name="Gilroy E.M."/>
            <person name="Gnerre S."/>
            <person name="Green P.J."/>
            <person name="Grenville-Briggs L.J."/>
            <person name="Griffith J."/>
            <person name="Grunwald N.J."/>
            <person name="Horn K."/>
            <person name="Horner N.R."/>
            <person name="Hu C.H."/>
            <person name="Huitema E."/>
            <person name="Jeong D.H."/>
            <person name="Jones A.M."/>
            <person name="Jones J.D."/>
            <person name="Jones R.W."/>
            <person name="Karlsson E.K."/>
            <person name="Kunjeti S.G."/>
            <person name="Lamour K."/>
            <person name="Liu Z."/>
            <person name="Ma L."/>
            <person name="Maclean D."/>
            <person name="Chibucos M.C."/>
            <person name="McDonald H."/>
            <person name="McWalters J."/>
            <person name="Meijer H.J."/>
            <person name="Morgan W."/>
            <person name="Morris P.F."/>
            <person name="Munro C.A."/>
            <person name="O'Neill K."/>
            <person name="Ospina-Giraldo M."/>
            <person name="Pinzon A."/>
            <person name="Pritchard L."/>
            <person name="Ramsahoye B."/>
            <person name="Ren Q."/>
            <person name="Restrepo S."/>
            <person name="Roy S."/>
            <person name="Sadanandom A."/>
            <person name="Savidor A."/>
            <person name="Schornack S."/>
            <person name="Schwartz D.C."/>
            <person name="Schumann U.D."/>
            <person name="Schwessinger B."/>
            <person name="Seyer L."/>
            <person name="Sharpe T."/>
            <person name="Silvar C."/>
            <person name="Song J."/>
            <person name="Studholme D.J."/>
            <person name="Sykes S."/>
            <person name="Thines M."/>
            <person name="van de Vondervoort P.J."/>
            <person name="Phuntumart V."/>
            <person name="Wawra S."/>
            <person name="Weide R."/>
            <person name="Win J."/>
            <person name="Young C."/>
            <person name="Zhou S."/>
            <person name="Fry W."/>
            <person name="Meyers B.C."/>
            <person name="van West P."/>
            <person name="Ristaino J."/>
            <person name="Govers F."/>
            <person name="Birch P.R."/>
            <person name="Whisson S.C."/>
            <person name="Judelson H.S."/>
            <person name="Nusbaum C."/>
        </authorList>
    </citation>
    <scope>NUCLEOTIDE SEQUENCE [LARGE SCALE GENOMIC DNA]</scope>
    <source>
        <strain evidence="2">T30-4</strain>
    </source>
</reference>
<keyword evidence="2" id="KW-1185">Reference proteome</keyword>
<dbReference type="VEuPathDB" id="FungiDB:PITG_19560"/>
<dbReference type="HOGENOM" id="CLU_1247494_0_0_1"/>
<protein>
    <submittedName>
        <fullName evidence="1">Uncharacterized protein</fullName>
    </submittedName>
</protein>
<dbReference type="RefSeq" id="XP_002996957.1">
    <property type="nucleotide sequence ID" value="XM_002996911.1"/>
</dbReference>
<dbReference type="eggNOG" id="ENOG502SFRI">
    <property type="taxonomic scope" value="Eukaryota"/>
</dbReference>
<dbReference type="OrthoDB" id="239701at2759"/>
<accession>D0P0C0</accession>
<sequence>MAPSWPSLFDNQVISTNGNCPAILFQLAQLCVRDLKVEDIADMRGLLWNMEWLRSRDVHFSLATRPISSSSFSVGDDKTCPSEYFYNLYAFSGRSDLPQHSGRNKMLEYWEKNVIPAIETYVSGSFKSYEMDYFFAQLREPLREGNAAAALKIAFTLCDGHVPSGCHYPDPGTDWTALQIDDVEVGGRYVIASENVDVADWSRDMLWTLGHSGTVRVVAPTP</sequence>
<dbReference type="AlphaFoldDB" id="D0P0C0"/>
<dbReference type="STRING" id="403677.D0P0C0"/>
<evidence type="ECO:0000313" key="2">
    <source>
        <dbReference type="Proteomes" id="UP000006643"/>
    </source>
</evidence>
<proteinExistence type="predicted"/>
<organism evidence="1 2">
    <name type="scientific">Phytophthora infestans (strain T30-4)</name>
    <name type="common">Potato late blight agent</name>
    <dbReference type="NCBI Taxonomy" id="403677"/>
    <lineage>
        <taxon>Eukaryota</taxon>
        <taxon>Sar</taxon>
        <taxon>Stramenopiles</taxon>
        <taxon>Oomycota</taxon>
        <taxon>Peronosporomycetes</taxon>
        <taxon>Peronosporales</taxon>
        <taxon>Peronosporaceae</taxon>
        <taxon>Phytophthora</taxon>
    </lineage>
</organism>
<dbReference type="KEGG" id="pif:PITG_19560"/>
<dbReference type="GeneID" id="9467139"/>
<gene>
    <name evidence="1" type="ORF">PITG_19560</name>
</gene>